<evidence type="ECO:0000313" key="1">
    <source>
        <dbReference type="EMBL" id="GAJ04763.1"/>
    </source>
</evidence>
<accession>X1THF8</accession>
<proteinExistence type="predicted"/>
<comment type="caution">
    <text evidence="1">The sequence shown here is derived from an EMBL/GenBank/DDBJ whole genome shotgun (WGS) entry which is preliminary data.</text>
</comment>
<protein>
    <submittedName>
        <fullName evidence="1">Uncharacterized protein</fullName>
    </submittedName>
</protein>
<feature type="non-terminal residue" evidence="1">
    <location>
        <position position="166"/>
    </location>
</feature>
<reference evidence="1" key="1">
    <citation type="journal article" date="2014" name="Front. Microbiol.">
        <title>High frequency of phylogenetically diverse reductive dehalogenase-homologous genes in deep subseafloor sedimentary metagenomes.</title>
        <authorList>
            <person name="Kawai M."/>
            <person name="Futagami T."/>
            <person name="Toyoda A."/>
            <person name="Takaki Y."/>
            <person name="Nishi S."/>
            <person name="Hori S."/>
            <person name="Arai W."/>
            <person name="Tsubouchi T."/>
            <person name="Morono Y."/>
            <person name="Uchiyama I."/>
            <person name="Ito T."/>
            <person name="Fujiyama A."/>
            <person name="Inagaki F."/>
            <person name="Takami H."/>
        </authorList>
    </citation>
    <scope>NUCLEOTIDE SEQUENCE</scope>
    <source>
        <strain evidence="1">Expedition CK06-06</strain>
    </source>
</reference>
<organism evidence="1">
    <name type="scientific">marine sediment metagenome</name>
    <dbReference type="NCBI Taxonomy" id="412755"/>
    <lineage>
        <taxon>unclassified sequences</taxon>
        <taxon>metagenomes</taxon>
        <taxon>ecological metagenomes</taxon>
    </lineage>
</organism>
<dbReference type="EMBL" id="BARW01030329">
    <property type="protein sequence ID" value="GAJ04763.1"/>
    <property type="molecule type" value="Genomic_DNA"/>
</dbReference>
<name>X1THF8_9ZZZZ</name>
<gene>
    <name evidence="1" type="ORF">S12H4_48517</name>
</gene>
<dbReference type="AlphaFoldDB" id="X1THF8"/>
<sequence>MYVLYRLGKKGAWLRLKLDRPEVPVSSLEDGNHILQLQAVEDGVVYQRTPTEVRFTIRRDRNAVLKKVIALLTSHEPESERLAVEFLSFQPEPYLERLQAELSAKDHALFLLRAARDRATYAGTMEPVMPERQWLVREEDGHQVWDFSRFPSLNPWYSKEMLRSDE</sequence>